<dbReference type="InterPro" id="IPR043519">
    <property type="entry name" value="NT_sf"/>
</dbReference>
<feature type="compositionally biased region" description="Low complexity" evidence="10">
    <location>
        <begin position="72"/>
        <end position="86"/>
    </location>
</feature>
<evidence type="ECO:0000313" key="14">
    <source>
        <dbReference type="Proteomes" id="UP000823405"/>
    </source>
</evidence>
<evidence type="ECO:0000256" key="6">
    <source>
        <dbReference type="ARBA" id="ARBA00022490"/>
    </source>
</evidence>
<dbReference type="Pfam" id="PF22600">
    <property type="entry name" value="MTPAP-like_central"/>
    <property type="match status" value="1"/>
</dbReference>
<dbReference type="Proteomes" id="UP000823405">
    <property type="component" value="Unassembled WGS sequence"/>
</dbReference>
<dbReference type="SUPFAM" id="SSF81301">
    <property type="entry name" value="Nucleotidyltransferase"/>
    <property type="match status" value="1"/>
</dbReference>
<evidence type="ECO:0000256" key="1">
    <source>
        <dbReference type="ARBA" id="ARBA00001936"/>
    </source>
</evidence>
<dbReference type="Pfam" id="PF03828">
    <property type="entry name" value="PAP_assoc"/>
    <property type="match status" value="1"/>
</dbReference>
<feature type="region of interest" description="Disordered" evidence="10">
    <location>
        <begin position="62"/>
        <end position="86"/>
    </location>
</feature>
<comment type="cofactor">
    <cofactor evidence="2">
        <name>Mg(2+)</name>
        <dbReference type="ChEBI" id="CHEBI:18420"/>
    </cofactor>
</comment>
<feature type="domain" description="PAP-associated" evidence="11">
    <location>
        <begin position="478"/>
        <end position="537"/>
    </location>
</feature>
<dbReference type="InterPro" id="IPR054708">
    <property type="entry name" value="MTPAP-like_central"/>
</dbReference>
<dbReference type="GO" id="GO:1990817">
    <property type="term" value="F:poly(A) RNA polymerase activity"/>
    <property type="evidence" value="ECO:0007669"/>
    <property type="project" value="UniProtKB-EC"/>
</dbReference>
<reference evidence="13" key="1">
    <citation type="journal article" date="2020" name="Fungal Divers.">
        <title>Resolving the Mortierellaceae phylogeny through synthesis of multi-gene phylogenetics and phylogenomics.</title>
        <authorList>
            <person name="Vandepol N."/>
            <person name="Liber J."/>
            <person name="Desiro A."/>
            <person name="Na H."/>
            <person name="Kennedy M."/>
            <person name="Barry K."/>
            <person name="Grigoriev I.V."/>
            <person name="Miller A.N."/>
            <person name="O'Donnell K."/>
            <person name="Stajich J.E."/>
            <person name="Bonito G."/>
        </authorList>
    </citation>
    <scope>NUCLEOTIDE SEQUENCE</scope>
    <source>
        <strain evidence="13">NVP60</strain>
    </source>
</reference>
<sequence length="574" mass="65704">MSRAQFIGYLYDSILFECSGQISSGNSRRFTMDHLAGCFRRVREMYEQDRARLLDMPSDNYIRQHRLDDPDNNSYNSYNSYDSDSSNSSNIGYNGYSGYSGYIDNNDYNNGGGCSYGDDYVVLVGLKTSDSQKFLDSYAKKVPEHFQNDIAYLIRGLRDNYWHSRGSGGTYDVLPNKLKVATKFAQEHNGRKRRKIEQKEADIAAAREAISRQEEEHRLKQEEEERKRLQREQEEAKREAEQRAAELRRIHETITQYIDKLQASLTASRAREDQVFSLRNRLEKELRARCHDQIKVSHFGSFASGLCCKTSDADMTLFDLGPNGLSIEELACVLCQIQFHHVSCLPNAKVPVATFFDPATDLFCDVTIKNRISVVNSRLIETYRRMDYRFSTLWFAVRQIAQKHEILSGSTGYLSSYALVMMLIVFLQDKAEPPILPKLQKVRTGSVERSVVDGYDCSFDSNWDNYEVFGSENTKSAGELLMDFLRYFGYTFNYATQEVNPNFGAIVLRRANPISPPASDTTRSAYSVVIRDPFITDRNVAGGCRPSNLQNIKSCFQESYNALFRGDIDTAFKR</sequence>
<feature type="region of interest" description="Disordered" evidence="10">
    <location>
        <begin position="211"/>
        <end position="242"/>
    </location>
</feature>
<evidence type="ECO:0000256" key="3">
    <source>
        <dbReference type="ARBA" id="ARBA00004496"/>
    </source>
</evidence>
<dbReference type="EC" id="2.7.7.19" evidence="5"/>
<dbReference type="PANTHER" id="PTHR12271">
    <property type="entry name" value="POLY A POLYMERASE CID PAP -RELATED"/>
    <property type="match status" value="1"/>
</dbReference>
<dbReference type="GO" id="GO:0010605">
    <property type="term" value="P:negative regulation of macromolecule metabolic process"/>
    <property type="evidence" value="ECO:0007669"/>
    <property type="project" value="UniProtKB-ARBA"/>
</dbReference>
<dbReference type="OrthoDB" id="2274644at2759"/>
<comment type="caution">
    <text evidence="13">The sequence shown here is derived from an EMBL/GenBank/DDBJ whole genome shotgun (WGS) entry which is preliminary data.</text>
</comment>
<keyword evidence="7" id="KW-0808">Transferase</keyword>
<organism evidence="13 14">
    <name type="scientific">Linnemannia gamsii</name>
    <dbReference type="NCBI Taxonomy" id="64522"/>
    <lineage>
        <taxon>Eukaryota</taxon>
        <taxon>Fungi</taxon>
        <taxon>Fungi incertae sedis</taxon>
        <taxon>Mucoromycota</taxon>
        <taxon>Mortierellomycotina</taxon>
        <taxon>Mortierellomycetes</taxon>
        <taxon>Mortierellales</taxon>
        <taxon>Mortierellaceae</taxon>
        <taxon>Linnemannia</taxon>
    </lineage>
</organism>
<dbReference type="Gene3D" id="1.10.1410.10">
    <property type="match status" value="1"/>
</dbReference>
<evidence type="ECO:0000259" key="11">
    <source>
        <dbReference type="Pfam" id="PF03828"/>
    </source>
</evidence>
<keyword evidence="9" id="KW-0460">Magnesium</keyword>
<evidence type="ECO:0000256" key="5">
    <source>
        <dbReference type="ARBA" id="ARBA00012388"/>
    </source>
</evidence>
<dbReference type="GO" id="GO:0046872">
    <property type="term" value="F:metal ion binding"/>
    <property type="evidence" value="ECO:0007669"/>
    <property type="project" value="UniProtKB-KW"/>
</dbReference>
<gene>
    <name evidence="13" type="primary">PAPD4_1</name>
    <name evidence="13" type="ORF">BGZ97_003209</name>
</gene>
<evidence type="ECO:0000256" key="8">
    <source>
        <dbReference type="ARBA" id="ARBA00022723"/>
    </source>
</evidence>
<name>A0A9P6RJD0_9FUNG</name>
<dbReference type="SUPFAM" id="SSF81631">
    <property type="entry name" value="PAP/OAS1 substrate-binding domain"/>
    <property type="match status" value="1"/>
</dbReference>
<comment type="similarity">
    <text evidence="4">Belongs to the DNA polymerase type-B-like family.</text>
</comment>
<keyword evidence="6" id="KW-0963">Cytoplasm</keyword>
<dbReference type="CDD" id="cd05402">
    <property type="entry name" value="NT_PAP_TUTase"/>
    <property type="match status" value="1"/>
</dbReference>
<evidence type="ECO:0000313" key="13">
    <source>
        <dbReference type="EMBL" id="KAG0318828.1"/>
    </source>
</evidence>
<dbReference type="AlphaFoldDB" id="A0A9P6RJD0"/>
<dbReference type="GO" id="GO:0005737">
    <property type="term" value="C:cytoplasm"/>
    <property type="evidence" value="ECO:0007669"/>
    <property type="project" value="UniProtKB-SubCell"/>
</dbReference>
<keyword evidence="8" id="KW-0479">Metal-binding</keyword>
<dbReference type="PANTHER" id="PTHR12271:SF40">
    <property type="entry name" value="POLY(A) RNA POLYMERASE GLD2"/>
    <property type="match status" value="1"/>
</dbReference>
<comment type="subcellular location">
    <subcellularLocation>
        <location evidence="3">Cytoplasm</location>
    </subcellularLocation>
</comment>
<dbReference type="EMBL" id="JAAAIN010000175">
    <property type="protein sequence ID" value="KAG0318828.1"/>
    <property type="molecule type" value="Genomic_DNA"/>
</dbReference>
<feature type="domain" description="Poly(A) RNA polymerase mitochondrial-like central palm" evidence="12">
    <location>
        <begin position="255"/>
        <end position="384"/>
    </location>
</feature>
<evidence type="ECO:0000256" key="9">
    <source>
        <dbReference type="ARBA" id="ARBA00022842"/>
    </source>
</evidence>
<keyword evidence="14" id="KW-1185">Reference proteome</keyword>
<dbReference type="GO" id="GO:0031123">
    <property type="term" value="P:RNA 3'-end processing"/>
    <property type="evidence" value="ECO:0007669"/>
    <property type="project" value="TreeGrafter"/>
</dbReference>
<dbReference type="InterPro" id="IPR002058">
    <property type="entry name" value="PAP_assoc"/>
</dbReference>
<accession>A0A9P6RJD0</accession>
<proteinExistence type="inferred from homology"/>
<evidence type="ECO:0000259" key="12">
    <source>
        <dbReference type="Pfam" id="PF22600"/>
    </source>
</evidence>
<evidence type="ECO:0000256" key="7">
    <source>
        <dbReference type="ARBA" id="ARBA00022679"/>
    </source>
</evidence>
<evidence type="ECO:0000256" key="10">
    <source>
        <dbReference type="SAM" id="MobiDB-lite"/>
    </source>
</evidence>
<evidence type="ECO:0000256" key="2">
    <source>
        <dbReference type="ARBA" id="ARBA00001946"/>
    </source>
</evidence>
<dbReference type="Gene3D" id="3.30.460.10">
    <property type="entry name" value="Beta Polymerase, domain 2"/>
    <property type="match status" value="1"/>
</dbReference>
<evidence type="ECO:0000256" key="4">
    <source>
        <dbReference type="ARBA" id="ARBA00008593"/>
    </source>
</evidence>
<comment type="cofactor">
    <cofactor evidence="1">
        <name>Mn(2+)</name>
        <dbReference type="ChEBI" id="CHEBI:29035"/>
    </cofactor>
</comment>
<protein>
    <recommendedName>
        <fullName evidence="5">polynucleotide adenylyltransferase</fullName>
        <ecNumber evidence="5">2.7.7.19</ecNumber>
    </recommendedName>
</protein>